<dbReference type="SMART" id="SM01250">
    <property type="entry name" value="KAT11"/>
    <property type="match status" value="1"/>
</dbReference>
<dbReference type="InterPro" id="IPR051236">
    <property type="entry name" value="HAT_RTT109-like"/>
</dbReference>
<keyword evidence="5" id="KW-0007">Acetylation</keyword>
<dbReference type="GO" id="GO:0032931">
    <property type="term" value="F:histone H3K56 acetyltransferase activity"/>
    <property type="evidence" value="ECO:0007669"/>
    <property type="project" value="TreeGrafter"/>
</dbReference>
<dbReference type="EC" id="2.3.1.48" evidence="2"/>
<dbReference type="EMBL" id="BBTG02000004">
    <property type="protein sequence ID" value="GAO16511.1"/>
    <property type="molecule type" value="Genomic_DNA"/>
</dbReference>
<dbReference type="PANTHER" id="PTHR31571">
    <property type="entry name" value="ALTERED INHERITANCE OF MITOCHONDRIA PROTEIN 6"/>
    <property type="match status" value="1"/>
</dbReference>
<protein>
    <recommendedName>
        <fullName evidence="2">histone acetyltransferase</fullName>
        <ecNumber evidence="2">2.3.1.48</ecNumber>
    </recommendedName>
</protein>
<keyword evidence="4" id="KW-0227">DNA damage</keyword>
<evidence type="ECO:0000256" key="1">
    <source>
        <dbReference type="ARBA" id="ARBA00004123"/>
    </source>
</evidence>
<dbReference type="InterPro" id="IPR013178">
    <property type="entry name" value="Histone_AcTrfase_Rtt109/CBP"/>
</dbReference>
<dbReference type="GO" id="GO:0006355">
    <property type="term" value="P:regulation of DNA-templated transcription"/>
    <property type="evidence" value="ECO:0007669"/>
    <property type="project" value="InterPro"/>
</dbReference>
<keyword evidence="13" id="KW-1185">Reference proteome</keyword>
<comment type="catalytic activity">
    <reaction evidence="9">
        <text>L-lysyl-[histone] + acetyl-CoA = N(6)-acetyl-L-lysyl-[histone] + CoA + H(+)</text>
        <dbReference type="Rhea" id="RHEA:21992"/>
        <dbReference type="Rhea" id="RHEA-COMP:9845"/>
        <dbReference type="Rhea" id="RHEA-COMP:11338"/>
        <dbReference type="ChEBI" id="CHEBI:15378"/>
        <dbReference type="ChEBI" id="CHEBI:29969"/>
        <dbReference type="ChEBI" id="CHEBI:57287"/>
        <dbReference type="ChEBI" id="CHEBI:57288"/>
        <dbReference type="ChEBI" id="CHEBI:61930"/>
        <dbReference type="EC" id="2.3.1.48"/>
    </reaction>
    <physiologicalReaction direction="left-to-right" evidence="9">
        <dbReference type="Rhea" id="RHEA:21993"/>
    </physiologicalReaction>
</comment>
<keyword evidence="7" id="KW-0804">Transcription</keyword>
<evidence type="ECO:0000256" key="4">
    <source>
        <dbReference type="ARBA" id="ARBA00022763"/>
    </source>
</evidence>
<evidence type="ECO:0000256" key="10">
    <source>
        <dbReference type="SAM" id="MobiDB-lite"/>
    </source>
</evidence>
<evidence type="ECO:0000256" key="3">
    <source>
        <dbReference type="ARBA" id="ARBA00022679"/>
    </source>
</evidence>
<feature type="compositionally biased region" description="Basic residues" evidence="10">
    <location>
        <begin position="400"/>
        <end position="419"/>
    </location>
</feature>
<dbReference type="Pfam" id="PF08214">
    <property type="entry name" value="HAT_KAT11"/>
    <property type="match status" value="1"/>
</dbReference>
<dbReference type="GeneID" id="66067779"/>
<dbReference type="GO" id="GO:0005634">
    <property type="term" value="C:nucleus"/>
    <property type="evidence" value="ECO:0007669"/>
    <property type="project" value="UniProtKB-SubCell"/>
</dbReference>
<dbReference type="EMBL" id="CP072757">
    <property type="protein sequence ID" value="QUC22761.1"/>
    <property type="molecule type" value="Genomic_DNA"/>
</dbReference>
<dbReference type="AlphaFoldDB" id="A0A063CB52"/>
<dbReference type="OrthoDB" id="3361892at2759"/>
<reference evidence="11" key="1">
    <citation type="journal article" date="2016" name="Genome Announc.">
        <title>Genome Sequence of Ustilaginoidea virens IPU010, a Rice Pathogenic Fungus Causing False Smut.</title>
        <authorList>
            <person name="Kumagai T."/>
            <person name="Ishii T."/>
            <person name="Terai G."/>
            <person name="Umemura M."/>
            <person name="Machida M."/>
            <person name="Asai K."/>
        </authorList>
    </citation>
    <scope>NUCLEOTIDE SEQUENCE [LARGE SCALE GENOMIC DNA]</scope>
    <source>
        <strain evidence="11">IPU010</strain>
    </source>
</reference>
<feature type="region of interest" description="Disordered" evidence="10">
    <location>
        <begin position="338"/>
        <end position="426"/>
    </location>
</feature>
<feature type="compositionally biased region" description="Basic and acidic residues" evidence="10">
    <location>
        <begin position="546"/>
        <end position="559"/>
    </location>
</feature>
<dbReference type="PANTHER" id="PTHR31571:SF2">
    <property type="entry name" value="HISTONE ACETYLTRANSFERASE RTT109"/>
    <property type="match status" value="1"/>
</dbReference>
<name>A0A063CB52_USTVR</name>
<keyword evidence="6" id="KW-0805">Transcription regulation</keyword>
<dbReference type="Proteomes" id="UP000027002">
    <property type="component" value="Chromosome 5"/>
</dbReference>
<feature type="region of interest" description="Disordered" evidence="10">
    <location>
        <begin position="524"/>
        <end position="563"/>
    </location>
</feature>
<reference evidence="12" key="3">
    <citation type="submission" date="2020-03" db="EMBL/GenBank/DDBJ databases">
        <title>A mixture of massive structural variations and highly conserved coding sequences in Ustilaginoidea virens genome.</title>
        <authorList>
            <person name="Zhang K."/>
            <person name="Zhao Z."/>
            <person name="Zhang Z."/>
            <person name="Li Y."/>
            <person name="Hsiang T."/>
            <person name="Sun W."/>
        </authorList>
    </citation>
    <scope>NUCLEOTIDE SEQUENCE</scope>
    <source>
        <strain evidence="12">UV-8b</strain>
    </source>
</reference>
<evidence type="ECO:0000313" key="13">
    <source>
        <dbReference type="Proteomes" id="UP000027002"/>
    </source>
</evidence>
<dbReference type="STRING" id="1159556.A0A063CB52"/>
<sequence>MAPVPPNPSASQDPLAKRLSAALPKDVPFGVYHVSTPPRKTDALCSAPPNQRPDRTFCENHFLAVTATVAPEAGSSSQDADPAATEARAHARTKVEEVVVLGLEIFIYTTAHSTTLFVSKADSTGYLRRPSLPRGSHSPIRHVCATFIEFLVESRRRRDVPLVISLFARSQGQYLFPGSVKHGGKHVLDDGGLIKWWCRVLQPLIESASGSRADAPGKAARGYLVVPGLDARETRAFIPRSATAPASWSLSHPLDKISHYSREFDWVPPRCLIPRFPDDPKSRFRDELDDEAGRSGAMKRTGSWGNVDSLQTFWDMMAYRQECSSGRMTGFIWVVFDDEPGHDEQPGGQDQAAAPGAAAPRKQTTNGSLPVNPPKSTPRKLFPSRTDRGGDKTGPGGKSNKSRRKRIKLRGPIKPRQPRVKTEQQSHLLRIPARSAYYYWPTRGRGERIVDEMTYKRATELMLHSDFSTLDKAAGSSARWIKEVGMGNDWGYTVVGEGQGTIPGDADTSGAVNNLTGLVKRKRADTAGGGEEGVNVLGGSLVKRKPKDEPKDGPQRELAENGAAVRVLSSGLVRKKPKA</sequence>
<evidence type="ECO:0000256" key="7">
    <source>
        <dbReference type="ARBA" id="ARBA00023163"/>
    </source>
</evidence>
<evidence type="ECO:0000313" key="14">
    <source>
        <dbReference type="Proteomes" id="UP000054053"/>
    </source>
</evidence>
<evidence type="ECO:0000256" key="8">
    <source>
        <dbReference type="ARBA" id="ARBA00023242"/>
    </source>
</evidence>
<dbReference type="GO" id="GO:0006974">
    <property type="term" value="P:DNA damage response"/>
    <property type="evidence" value="ECO:0007669"/>
    <property type="project" value="UniProtKB-KW"/>
</dbReference>
<dbReference type="Proteomes" id="UP000054053">
    <property type="component" value="Unassembled WGS sequence"/>
</dbReference>
<evidence type="ECO:0000256" key="5">
    <source>
        <dbReference type="ARBA" id="ARBA00022990"/>
    </source>
</evidence>
<gene>
    <name evidence="12" type="ORF">UV8b_07002</name>
    <name evidence="11" type="ORF">UVI_02010820</name>
</gene>
<comment type="subcellular location">
    <subcellularLocation>
        <location evidence="1">Nucleus</location>
    </subcellularLocation>
</comment>
<feature type="region of interest" description="Disordered" evidence="10">
    <location>
        <begin position="282"/>
        <end position="301"/>
    </location>
</feature>
<keyword evidence="3" id="KW-0808">Transferase</keyword>
<evidence type="ECO:0000256" key="6">
    <source>
        <dbReference type="ARBA" id="ARBA00023015"/>
    </source>
</evidence>
<evidence type="ECO:0000313" key="11">
    <source>
        <dbReference type="EMBL" id="GAO16511.1"/>
    </source>
</evidence>
<dbReference type="RefSeq" id="XP_043000434.1">
    <property type="nucleotide sequence ID" value="XM_043144499.1"/>
</dbReference>
<evidence type="ECO:0000256" key="9">
    <source>
        <dbReference type="ARBA" id="ARBA00048940"/>
    </source>
</evidence>
<dbReference type="PROSITE" id="PS51728">
    <property type="entry name" value="RTT109_HAT"/>
    <property type="match status" value="1"/>
</dbReference>
<evidence type="ECO:0000313" key="12">
    <source>
        <dbReference type="EMBL" id="QUC22761.1"/>
    </source>
</evidence>
<evidence type="ECO:0000256" key="2">
    <source>
        <dbReference type="ARBA" id="ARBA00013184"/>
    </source>
</evidence>
<feature type="compositionally biased region" description="Low complexity" evidence="10">
    <location>
        <begin position="346"/>
        <end position="360"/>
    </location>
</feature>
<dbReference type="KEGG" id="uvi:66067779"/>
<dbReference type="HOGENOM" id="CLU_511984_0_0_1"/>
<keyword evidence="8" id="KW-0539">Nucleus</keyword>
<reference evidence="14" key="2">
    <citation type="journal article" date="2016" name="Genome Announc.">
        <title>Genome sequence of Ustilaginoidea virens IPU010, a rice pathogenic fungus causing false smut.</title>
        <authorList>
            <person name="Kumagai T."/>
            <person name="Ishii T."/>
            <person name="Terai G."/>
            <person name="Umemura M."/>
            <person name="Machida M."/>
            <person name="Asai K."/>
        </authorList>
    </citation>
    <scope>NUCLEOTIDE SEQUENCE [LARGE SCALE GENOMIC DNA]</scope>
    <source>
        <strain evidence="14">IPU010</strain>
    </source>
</reference>
<proteinExistence type="predicted"/>
<dbReference type="InterPro" id="IPR016849">
    <property type="entry name" value="Rtt109"/>
</dbReference>
<organism evidence="11 14">
    <name type="scientific">Ustilaginoidea virens</name>
    <name type="common">Rice false smut fungus</name>
    <name type="synonym">Villosiclava virens</name>
    <dbReference type="NCBI Taxonomy" id="1159556"/>
    <lineage>
        <taxon>Eukaryota</taxon>
        <taxon>Fungi</taxon>
        <taxon>Dikarya</taxon>
        <taxon>Ascomycota</taxon>
        <taxon>Pezizomycotina</taxon>
        <taxon>Sordariomycetes</taxon>
        <taxon>Hypocreomycetidae</taxon>
        <taxon>Hypocreales</taxon>
        <taxon>Clavicipitaceae</taxon>
        <taxon>Ustilaginoidea</taxon>
    </lineage>
</organism>
<accession>A0A063CB52</accession>